<accession>A0AAD7C5M6</accession>
<dbReference type="Gene3D" id="3.90.180.10">
    <property type="entry name" value="Medium-chain alcohol dehydrogenases, catalytic domain"/>
    <property type="match status" value="1"/>
</dbReference>
<dbReference type="InterPro" id="IPR047122">
    <property type="entry name" value="Trans-enoyl_RdTase-like"/>
</dbReference>
<dbReference type="Pfam" id="PF08240">
    <property type="entry name" value="ADH_N"/>
    <property type="match status" value="1"/>
</dbReference>
<proteinExistence type="predicted"/>
<evidence type="ECO:0000313" key="3">
    <source>
        <dbReference type="Proteomes" id="UP001221142"/>
    </source>
</evidence>
<dbReference type="Gene3D" id="3.40.50.720">
    <property type="entry name" value="NAD(P)-binding Rossmann-like Domain"/>
    <property type="match status" value="1"/>
</dbReference>
<dbReference type="InterPro" id="IPR013149">
    <property type="entry name" value="ADH-like_C"/>
</dbReference>
<reference evidence="2" key="1">
    <citation type="submission" date="2023-03" db="EMBL/GenBank/DDBJ databases">
        <title>Massive genome expansion in bonnet fungi (Mycena s.s.) driven by repeated elements and novel gene families across ecological guilds.</title>
        <authorList>
            <consortium name="Lawrence Berkeley National Laboratory"/>
            <person name="Harder C.B."/>
            <person name="Miyauchi S."/>
            <person name="Viragh M."/>
            <person name="Kuo A."/>
            <person name="Thoen E."/>
            <person name="Andreopoulos B."/>
            <person name="Lu D."/>
            <person name="Skrede I."/>
            <person name="Drula E."/>
            <person name="Henrissat B."/>
            <person name="Morin E."/>
            <person name="Kohler A."/>
            <person name="Barry K."/>
            <person name="LaButti K."/>
            <person name="Morin E."/>
            <person name="Salamov A."/>
            <person name="Lipzen A."/>
            <person name="Mereny Z."/>
            <person name="Hegedus B."/>
            <person name="Baldrian P."/>
            <person name="Stursova M."/>
            <person name="Weitz H."/>
            <person name="Taylor A."/>
            <person name="Grigoriev I.V."/>
            <person name="Nagy L.G."/>
            <person name="Martin F."/>
            <person name="Kauserud H."/>
        </authorList>
    </citation>
    <scope>NUCLEOTIDE SEQUENCE</scope>
    <source>
        <strain evidence="2">9284</strain>
    </source>
</reference>
<dbReference type="SMART" id="SM00829">
    <property type="entry name" value="PKS_ER"/>
    <property type="match status" value="1"/>
</dbReference>
<dbReference type="AlphaFoldDB" id="A0AAD7C5M6"/>
<evidence type="ECO:0000259" key="1">
    <source>
        <dbReference type="SMART" id="SM00829"/>
    </source>
</evidence>
<dbReference type="InterPro" id="IPR011032">
    <property type="entry name" value="GroES-like_sf"/>
</dbReference>
<organism evidence="2 3">
    <name type="scientific">Roridomyces roridus</name>
    <dbReference type="NCBI Taxonomy" id="1738132"/>
    <lineage>
        <taxon>Eukaryota</taxon>
        <taxon>Fungi</taxon>
        <taxon>Dikarya</taxon>
        <taxon>Basidiomycota</taxon>
        <taxon>Agaricomycotina</taxon>
        <taxon>Agaricomycetes</taxon>
        <taxon>Agaricomycetidae</taxon>
        <taxon>Agaricales</taxon>
        <taxon>Marasmiineae</taxon>
        <taxon>Mycenaceae</taxon>
        <taxon>Roridomyces</taxon>
    </lineage>
</organism>
<dbReference type="PANTHER" id="PTHR45348:SF3">
    <property type="entry name" value="ENOYL REDUCTASE (ER) DOMAIN-CONTAINING PROTEIN"/>
    <property type="match status" value="1"/>
</dbReference>
<dbReference type="InterPro" id="IPR036291">
    <property type="entry name" value="NAD(P)-bd_dom_sf"/>
</dbReference>
<dbReference type="InterPro" id="IPR020843">
    <property type="entry name" value="ER"/>
</dbReference>
<dbReference type="InterPro" id="IPR013154">
    <property type="entry name" value="ADH-like_N"/>
</dbReference>
<protein>
    <submittedName>
        <fullName evidence="2">GroES-like protein</fullName>
    </submittedName>
</protein>
<dbReference type="GO" id="GO:0016651">
    <property type="term" value="F:oxidoreductase activity, acting on NAD(P)H"/>
    <property type="evidence" value="ECO:0007669"/>
    <property type="project" value="InterPro"/>
</dbReference>
<comment type="caution">
    <text evidence="2">The sequence shown here is derived from an EMBL/GenBank/DDBJ whole genome shotgun (WGS) entry which is preliminary data.</text>
</comment>
<dbReference type="Pfam" id="PF00107">
    <property type="entry name" value="ADH_zinc_N"/>
    <property type="match status" value="1"/>
</dbReference>
<feature type="domain" description="Enoyl reductase (ER)" evidence="1">
    <location>
        <begin position="8"/>
        <end position="340"/>
    </location>
</feature>
<evidence type="ECO:0000313" key="2">
    <source>
        <dbReference type="EMBL" id="KAJ7639350.1"/>
    </source>
</evidence>
<dbReference type="SUPFAM" id="SSF51735">
    <property type="entry name" value="NAD(P)-binding Rossmann-fold domains"/>
    <property type="match status" value="1"/>
</dbReference>
<dbReference type="SUPFAM" id="SSF50129">
    <property type="entry name" value="GroES-like"/>
    <property type="match status" value="1"/>
</dbReference>
<name>A0AAD7C5M6_9AGAR</name>
<dbReference type="EMBL" id="JARKIF010000005">
    <property type="protein sequence ID" value="KAJ7639350.1"/>
    <property type="molecule type" value="Genomic_DNA"/>
</dbReference>
<dbReference type="PANTHER" id="PTHR45348">
    <property type="entry name" value="HYPOTHETICAL OXIDOREDUCTASE (EUROFUNG)"/>
    <property type="match status" value="1"/>
</dbReference>
<gene>
    <name evidence="2" type="ORF">FB45DRAFT_788103</name>
</gene>
<dbReference type="Proteomes" id="UP001221142">
    <property type="component" value="Unassembled WGS sequence"/>
</dbReference>
<sequence>MQQAIVVKSPKAPFIVESLPIPTPAKGEILVKIHSVALNPINWKQRAFNVLVDEYPVVLGSDVAGVVEQVSEDAQGFAKGDRVFACVLHGGFQQYIAFPAAIALPIPDNITYDQVSTFPIAFHTACVGLFAPAPIGIGLNPTFSWDKPQQGESALVIGSGSVGQFAIQLLKFLGFTRIIAYASSRHEAYLRELGATEVVDRTAVPLEELAVSPPVKVVYDAVGSAFKAACECVVDGGRIVTVSPMPISLPTGKTVAVSQVQGYYYGPDVVGPKRNDVVGYLAVPEHTTFGKVVMRELQELLAKGVVVANPVEVLPNGVAGVIEGLERLQKGSVSGVKLVAHP</sequence>
<dbReference type="CDD" id="cd08249">
    <property type="entry name" value="enoyl_reductase_like"/>
    <property type="match status" value="1"/>
</dbReference>
<keyword evidence="3" id="KW-1185">Reference proteome</keyword>